<keyword evidence="4" id="KW-1185">Reference proteome</keyword>
<feature type="compositionally biased region" description="Basic and acidic residues" evidence="1">
    <location>
        <begin position="225"/>
        <end position="245"/>
    </location>
</feature>
<feature type="compositionally biased region" description="Pro residues" evidence="1">
    <location>
        <begin position="932"/>
        <end position="947"/>
    </location>
</feature>
<feature type="region of interest" description="Disordered" evidence="1">
    <location>
        <begin position="768"/>
        <end position="810"/>
    </location>
</feature>
<feature type="compositionally biased region" description="Gly residues" evidence="1">
    <location>
        <begin position="279"/>
        <end position="290"/>
    </location>
</feature>
<feature type="compositionally biased region" description="Polar residues" evidence="1">
    <location>
        <begin position="1261"/>
        <end position="1284"/>
    </location>
</feature>
<feature type="region of interest" description="Disordered" evidence="1">
    <location>
        <begin position="1260"/>
        <end position="1284"/>
    </location>
</feature>
<feature type="compositionally biased region" description="Basic and acidic residues" evidence="1">
    <location>
        <begin position="1726"/>
        <end position="1738"/>
    </location>
</feature>
<feature type="domain" description="GYF" evidence="2">
    <location>
        <begin position="571"/>
        <end position="622"/>
    </location>
</feature>
<feature type="compositionally biased region" description="Gly residues" evidence="1">
    <location>
        <begin position="197"/>
        <end position="208"/>
    </location>
</feature>
<evidence type="ECO:0000313" key="4">
    <source>
        <dbReference type="Proteomes" id="UP001497522"/>
    </source>
</evidence>
<dbReference type="InterPro" id="IPR035445">
    <property type="entry name" value="GYF-like_dom_sf"/>
</dbReference>
<dbReference type="PANTHER" id="PTHR46992">
    <property type="entry name" value="GYF DOMAIN-CONTAINING PROTEIN"/>
    <property type="match status" value="1"/>
</dbReference>
<feature type="region of interest" description="Disordered" evidence="1">
    <location>
        <begin position="910"/>
        <end position="948"/>
    </location>
</feature>
<dbReference type="SMART" id="SM00444">
    <property type="entry name" value="GYF"/>
    <property type="match status" value="1"/>
</dbReference>
<evidence type="ECO:0000256" key="1">
    <source>
        <dbReference type="SAM" id="MobiDB-lite"/>
    </source>
</evidence>
<feature type="region of interest" description="Disordered" evidence="1">
    <location>
        <begin position="421"/>
        <end position="445"/>
    </location>
</feature>
<feature type="compositionally biased region" description="Low complexity" evidence="1">
    <location>
        <begin position="782"/>
        <end position="794"/>
    </location>
</feature>
<feature type="region of interest" description="Disordered" evidence="1">
    <location>
        <begin position="1"/>
        <end position="290"/>
    </location>
</feature>
<feature type="compositionally biased region" description="Basic and acidic residues" evidence="1">
    <location>
        <begin position="465"/>
        <end position="486"/>
    </location>
</feature>
<dbReference type="Gene3D" id="3.30.1490.40">
    <property type="match status" value="1"/>
</dbReference>
<feature type="compositionally biased region" description="Pro residues" evidence="1">
    <location>
        <begin position="127"/>
        <end position="136"/>
    </location>
</feature>
<dbReference type="Proteomes" id="UP001497522">
    <property type="component" value="Chromosome 3"/>
</dbReference>
<feature type="compositionally biased region" description="Basic and acidic residues" evidence="1">
    <location>
        <begin position="514"/>
        <end position="526"/>
    </location>
</feature>
<protein>
    <recommendedName>
        <fullName evidence="2">GYF domain-containing protein</fullName>
    </recommendedName>
</protein>
<feature type="compositionally biased region" description="Pro residues" evidence="1">
    <location>
        <begin position="54"/>
        <end position="64"/>
    </location>
</feature>
<feature type="compositionally biased region" description="Basic and acidic residues" evidence="1">
    <location>
        <begin position="65"/>
        <end position="83"/>
    </location>
</feature>
<feature type="region of interest" description="Disordered" evidence="1">
    <location>
        <begin position="304"/>
        <end position="342"/>
    </location>
</feature>
<organism evidence="3 4">
    <name type="scientific">Sphagnum jensenii</name>
    <dbReference type="NCBI Taxonomy" id="128206"/>
    <lineage>
        <taxon>Eukaryota</taxon>
        <taxon>Viridiplantae</taxon>
        <taxon>Streptophyta</taxon>
        <taxon>Embryophyta</taxon>
        <taxon>Bryophyta</taxon>
        <taxon>Sphagnophytina</taxon>
        <taxon>Sphagnopsida</taxon>
        <taxon>Sphagnales</taxon>
        <taxon>Sphagnaceae</taxon>
        <taxon>Sphagnum</taxon>
    </lineage>
</organism>
<sequence length="1800" mass="196212">MEGATQAQDPKGTRDWRRSILSDRDFFESSSRRESWREGERGENNNSNNNNSLVPPPSPPPPPPTRRDYHRWKEGGGERDRASVEQISSPLALQNHRRSSINNERRTEHHNNTNNNNMMAVGREPVEPPPPPPPPLLRRASSSERWAAGDTNSREPNYDSRRDSKWSTRWGPEDKDSSREVVRGPRDGGHDKEVLVDGGGGGGGGVGGYHHQHHHVTTLNSSSSRDYERDRDRELDSGARADRAWRSPSLASRGRGGGGGGEALPPPSGTTPPKMAPGFGIGRGRGDPTGLGFAIGRGRANFTGSGILQGPPLSSPTSGGGGSAISSLLDKRNGRGSREDSNAFHYPRTKLLDIYRKVGILPSFKKYPDGFIAVQLLTQDKVSEPLAFITPDMEEEAVLEGIRRGDIVGSGVVHSSISKEGLLNKGPREDYGRGHGRGQRIGGRDEVVWRHAHAGDIGGITRDAISQRHESAGRSDGDWRKPKPADKSSCSDSGIAMQEDRSSQSGEESLSDETGTHNSKEASLQVDHRVTAPISMAEELTVANGTIPMGSERTDDPKENVTESCQVNYEELSLFYTDPQGDVQGPFTGADIIGWFEGGFFNVDLPVCLADTPEGTSFLPLGTIMPHLKPKARVPPGFDALKQADETGDVFVSKGDVDSESFNFGAQTLFEGGPERGLGDILSDSSPVEKLGILGLGSTSAVAFGNEHQLGLKGMQASTTEELRVDKLFKPHDSALGLSAVVGSEWMVPLRKRMSAFPQIESEVLEPPNVSLPSPFPQNEASNSLSRHPSLSSSVAIGASRSPSQQPDLSPLLQAASSTNLGHPTHLDRPWLENLMGNVSLDVPYSELGVHSHEGGVDPKHLAHHLEKLELQHLQHLGSSGSSVPQQLPLSLQPQVDLPLPQQQHPSLEHLRRPGLLPPFDIQPPNFLHQQVPPPQPSPPLPVPPSGPVLEQLLRMQQQQQQQQQLPPQVLIEQFLRQHQLAPPSPFDRLHRQTSGYDEQFLSTQQPQEAFRRDSPAQPFSHLQFEQLFQGRHSRSVSSLEELIRRQQEEQQQQQQQQQQLLQFGLPVPQMHQSLDDSRTSSSWEVNEFGQLVQTQVPAPLQAFEALRLQQLQHQQHLQNQQSFQGQLQSDSQDVYGFNHKASEQPGMKLHAPVNMYESNQLRRERSLSALAALSKVDGVNGMPMELMAQIQEQKQRARAEHQNSLQSFVDAPVGLSELERFHRNAIEMQHVQERQQQVEAAAAVHAQRLSGSRVLEKVDSNQAKGSNRQVSQGLNGAPLSGQNWPLFQPETEALGSHHVWERDSHEYGGQGLQVPGRSHGISSSPQEQAPILTTQSTRGALRSSTKGTTPEPLGVRSSGLYVGDGISNPQLGSAMVAQPGWKPPASPRPRLTEMQQEEAERRRLEEKTALDATLRSMSTGSPVGSMGFGPWTSLSSVSQAKLLREIQDEEAYKAATHSVQAGTGALFHRLPSSARQGDIPPGVSSSAGEKGRTPELGNQLLEIVQNKVGTEVNSNTYSQSSAPQLSQNPVAINDSDFVEPKELKKNKKRAAKLKAVAQAGKAPVFTSSGEPHLASTPVGSFQLGKLEASEEHFPMTHTLGPLLAEASKSQEPASTAWSVNSSGQPKTPISLTEIQKAEKQASEEQEQLAQILQAGNMRQGIQVSVKPVLMSRTKSAGAAAWQTPPSQQPMSAHRSKTGVFEDDDELFWDTNLDGRRNIGTSKHVLKPERGKNPERGKSGSADITRFLEEDVPGDVENSANNAAGEKKKGKKGKVVDPSLLGFSVTSNRILMGEIQHVED</sequence>
<dbReference type="Pfam" id="PF02213">
    <property type="entry name" value="GYF"/>
    <property type="match status" value="1"/>
</dbReference>
<dbReference type="PROSITE" id="PS50829">
    <property type="entry name" value="GYF"/>
    <property type="match status" value="1"/>
</dbReference>
<dbReference type="CDD" id="cd00072">
    <property type="entry name" value="GYF"/>
    <property type="match status" value="1"/>
</dbReference>
<dbReference type="PANTHER" id="PTHR46992:SF1">
    <property type="entry name" value="GYF DOMAIN-CONTAINING PROTEIN"/>
    <property type="match status" value="1"/>
</dbReference>
<feature type="region of interest" description="Disordered" evidence="1">
    <location>
        <begin position="459"/>
        <end position="526"/>
    </location>
</feature>
<feature type="compositionally biased region" description="Low complexity" evidence="1">
    <location>
        <begin position="44"/>
        <end position="53"/>
    </location>
</feature>
<feature type="region of interest" description="Disordered" evidence="1">
    <location>
        <begin position="1719"/>
        <end position="1774"/>
    </location>
</feature>
<gene>
    <name evidence="3" type="ORF">CSSPJE1EN2_LOCUS16045</name>
</gene>
<feature type="compositionally biased region" description="Basic and acidic residues" evidence="1">
    <location>
        <begin position="329"/>
        <end position="342"/>
    </location>
</feature>
<proteinExistence type="predicted"/>
<feature type="region of interest" description="Disordered" evidence="1">
    <location>
        <begin position="1307"/>
        <end position="1357"/>
    </location>
</feature>
<feature type="region of interest" description="Disordered" evidence="1">
    <location>
        <begin position="1471"/>
        <end position="1494"/>
    </location>
</feature>
<feature type="compositionally biased region" description="Polar residues" evidence="1">
    <location>
        <begin position="1321"/>
        <end position="1349"/>
    </location>
</feature>
<dbReference type="SUPFAM" id="SSF55277">
    <property type="entry name" value="GYF domain"/>
    <property type="match status" value="1"/>
</dbReference>
<reference evidence="3" key="1">
    <citation type="submission" date="2024-03" db="EMBL/GenBank/DDBJ databases">
        <authorList>
            <consortium name="ELIXIR-Norway"/>
            <consortium name="Elixir Norway"/>
        </authorList>
    </citation>
    <scope>NUCLEOTIDE SEQUENCE</scope>
</reference>
<feature type="region of interest" description="Disordered" evidence="1">
    <location>
        <begin position="1378"/>
        <end position="1398"/>
    </location>
</feature>
<feature type="compositionally biased region" description="Polar residues" evidence="1">
    <location>
        <begin position="503"/>
        <end position="513"/>
    </location>
</feature>
<evidence type="ECO:0000313" key="3">
    <source>
        <dbReference type="EMBL" id="CAK9873573.1"/>
    </source>
</evidence>
<evidence type="ECO:0000259" key="2">
    <source>
        <dbReference type="PROSITE" id="PS50829"/>
    </source>
</evidence>
<feature type="compositionally biased region" description="Basic and acidic residues" evidence="1">
    <location>
        <begin position="11"/>
        <end position="43"/>
    </location>
</feature>
<feature type="region of interest" description="Disordered" evidence="1">
    <location>
        <begin position="1608"/>
        <end position="1628"/>
    </location>
</feature>
<feature type="compositionally biased region" description="Basic and acidic residues" evidence="1">
    <location>
        <begin position="152"/>
        <end position="195"/>
    </location>
</feature>
<dbReference type="InterPro" id="IPR003169">
    <property type="entry name" value="GYF"/>
</dbReference>
<accession>A0ABP1BDX1</accession>
<name>A0ABP1BDX1_9BRYO</name>
<dbReference type="EMBL" id="OZ023704">
    <property type="protein sequence ID" value="CAK9873573.1"/>
    <property type="molecule type" value="Genomic_DNA"/>
</dbReference>